<reference evidence="1" key="1">
    <citation type="submission" date="2021-02" db="EMBL/GenBank/DDBJ databases">
        <authorList>
            <consortium name="DOE Joint Genome Institute"/>
            <person name="Ahrendt S."/>
            <person name="Looney B.P."/>
            <person name="Miyauchi S."/>
            <person name="Morin E."/>
            <person name="Drula E."/>
            <person name="Courty P.E."/>
            <person name="Chicoki N."/>
            <person name="Fauchery L."/>
            <person name="Kohler A."/>
            <person name="Kuo A."/>
            <person name="Labutti K."/>
            <person name="Pangilinan J."/>
            <person name="Lipzen A."/>
            <person name="Riley R."/>
            <person name="Andreopoulos W."/>
            <person name="He G."/>
            <person name="Johnson J."/>
            <person name="Barry K.W."/>
            <person name="Grigoriev I.V."/>
            <person name="Nagy L."/>
            <person name="Hibbett D."/>
            <person name="Henrissat B."/>
            <person name="Matheny P.B."/>
            <person name="Labbe J."/>
            <person name="Martin F."/>
        </authorList>
    </citation>
    <scope>NUCLEOTIDE SEQUENCE</scope>
    <source>
        <strain evidence="1">FP105234-sp</strain>
    </source>
</reference>
<protein>
    <submittedName>
        <fullName evidence="1">Uncharacterized protein</fullName>
    </submittedName>
</protein>
<reference evidence="1" key="2">
    <citation type="journal article" date="2022" name="New Phytol.">
        <title>Evolutionary transition to the ectomycorrhizal habit in the genomes of a hyperdiverse lineage of mushroom-forming fungi.</title>
        <authorList>
            <person name="Looney B."/>
            <person name="Miyauchi S."/>
            <person name="Morin E."/>
            <person name="Drula E."/>
            <person name="Courty P.E."/>
            <person name="Kohler A."/>
            <person name="Kuo A."/>
            <person name="LaButti K."/>
            <person name="Pangilinan J."/>
            <person name="Lipzen A."/>
            <person name="Riley R."/>
            <person name="Andreopoulos W."/>
            <person name="He G."/>
            <person name="Johnson J."/>
            <person name="Nolan M."/>
            <person name="Tritt A."/>
            <person name="Barry K.W."/>
            <person name="Grigoriev I.V."/>
            <person name="Nagy L.G."/>
            <person name="Hibbett D."/>
            <person name="Henrissat B."/>
            <person name="Matheny P.B."/>
            <person name="Labbe J."/>
            <person name="Martin F.M."/>
        </authorList>
    </citation>
    <scope>NUCLEOTIDE SEQUENCE</scope>
    <source>
        <strain evidence="1">FP105234-sp</strain>
    </source>
</reference>
<sequence>MRLSQPLTGRSLPRSTTILTDRSLVLLDLPDELLEAILSELDHHSIFACQTTCHRLKTVVDSSMHARYIIELAATGMCEGPAAQYLDTPERVRRFRAYEAARAGPIVLAELPFVPALVGNLWRMRMSVTTLVTDVLEVDGHTRVYVQQMPSAVRGIEERHWNLRLPKFTYVAAVDASQDVLVVSSPPKALSILSLSTGEFHPSAAVAEIPLSGVSMVAYAEVFVWNWRTGGHEIELRPPKTSARFKPQSKFTFLNSTHIAILLDQPDAILVYSFIRTEKAPPPPTVFMLPKSAPGTLISLRPCNDVGGTRHAGLFHPAPAARMFSLITKERALERLELAVPATTLLVHVPSAKAVPWALWGPKGCVLVRGCHVGMNAPLGLGASAMRLVMQGNNGVDGEPTYTLADHCRARVSHGTGGVLVEPVEPPKSVGWARATRPYAVKQFSMPWGSEGIHRRHAIVVCEDVLIVLEEFQDVNSAAAGKAWACTV</sequence>
<proteinExistence type="predicted"/>
<accession>A0ACB8RYF1</accession>
<keyword evidence="2" id="KW-1185">Reference proteome</keyword>
<dbReference type="EMBL" id="MU275883">
    <property type="protein sequence ID" value="KAI0048645.1"/>
    <property type="molecule type" value="Genomic_DNA"/>
</dbReference>
<name>A0ACB8RYF1_9AGAM</name>
<organism evidence="1 2">
    <name type="scientific">Auriscalpium vulgare</name>
    <dbReference type="NCBI Taxonomy" id="40419"/>
    <lineage>
        <taxon>Eukaryota</taxon>
        <taxon>Fungi</taxon>
        <taxon>Dikarya</taxon>
        <taxon>Basidiomycota</taxon>
        <taxon>Agaricomycotina</taxon>
        <taxon>Agaricomycetes</taxon>
        <taxon>Russulales</taxon>
        <taxon>Auriscalpiaceae</taxon>
        <taxon>Auriscalpium</taxon>
    </lineage>
</organism>
<dbReference type="Proteomes" id="UP000814033">
    <property type="component" value="Unassembled WGS sequence"/>
</dbReference>
<evidence type="ECO:0000313" key="2">
    <source>
        <dbReference type="Proteomes" id="UP000814033"/>
    </source>
</evidence>
<gene>
    <name evidence="1" type="ORF">FA95DRAFT_1678127</name>
</gene>
<evidence type="ECO:0000313" key="1">
    <source>
        <dbReference type="EMBL" id="KAI0048645.1"/>
    </source>
</evidence>
<comment type="caution">
    <text evidence="1">The sequence shown here is derived from an EMBL/GenBank/DDBJ whole genome shotgun (WGS) entry which is preliminary data.</text>
</comment>